<dbReference type="InterPro" id="IPR050796">
    <property type="entry name" value="SCF_F-box_component"/>
</dbReference>
<reference evidence="2" key="2">
    <citation type="submission" date="2020-07" db="EMBL/GenBank/DDBJ databases">
        <authorList>
            <person name="Vera ALvarez R."/>
            <person name="Arias-Moreno D.M."/>
            <person name="Jimenez-Jacinto V."/>
            <person name="Jimenez-Bremont J.F."/>
            <person name="Swaminathan K."/>
            <person name="Moose S.P."/>
            <person name="Guerrero-Gonzalez M.L."/>
            <person name="Marino-Ramirez L."/>
            <person name="Landsman D."/>
            <person name="Rodriguez-Kessler M."/>
            <person name="Delgado-Sanchez P."/>
        </authorList>
    </citation>
    <scope>NUCLEOTIDE SEQUENCE</scope>
    <source>
        <tissue evidence="2">Cladode</tissue>
    </source>
</reference>
<dbReference type="Gene3D" id="1.20.1280.50">
    <property type="match status" value="1"/>
</dbReference>
<sequence length="455" mass="52371">MQQLKRCELEEKSHVQGSLPEELLIEILQRLRVPCLLRFQRVSKSWQSLITDPSFKLHPTSAGSYSFLCHSLRGDPYDPDDKLYRVKFERFETNGDDHHHVVDRLKMQLHIFDGYLGLGSSNGLICYTDFASYCYDFLLYLWNPSINRYKKVSFVAACTERCPSKFRYSFHKMGFGFCGINGLNDYKLVHVGFHYNLPPASCAHGSHCPGHVNVYSLASDSWKSLTSASVNVPSHLAAYTKRGDRHRWGTHAFVRGVYYWLLSHGHDDSYSLAAFDLANEVFLGNKVEFPKLFRPSCVHRLYLFEMGESVALYEAVDEFRKGCLWISTTESINDCNSGKLTWIELFSVVVDDAKELLTDKRIPYSLQMMLKYHENIEKLDPYEYCHQGVSYYAEKTTYFGTYIKSLALLGMASQSLPSIIDCELDAEDYAYIYGGDGIYEDVDCWWGTRGHLIYQ</sequence>
<reference evidence="2" key="1">
    <citation type="journal article" date="2013" name="J. Plant Res.">
        <title>Effect of fungi and light on seed germination of three Opuntia species from semiarid lands of central Mexico.</title>
        <authorList>
            <person name="Delgado-Sanchez P."/>
            <person name="Jimenez-Bremont J.F."/>
            <person name="Guerrero-Gonzalez Mde L."/>
            <person name="Flores J."/>
        </authorList>
    </citation>
    <scope>NUCLEOTIDE SEQUENCE</scope>
    <source>
        <tissue evidence="2">Cladode</tissue>
    </source>
</reference>
<dbReference type="SUPFAM" id="SSF81383">
    <property type="entry name" value="F-box domain"/>
    <property type="match status" value="1"/>
</dbReference>
<dbReference type="PROSITE" id="PS50181">
    <property type="entry name" value="FBOX"/>
    <property type="match status" value="1"/>
</dbReference>
<organism evidence="2">
    <name type="scientific">Opuntia streptacantha</name>
    <name type="common">Prickly pear cactus</name>
    <name type="synonym">Opuntia cardona</name>
    <dbReference type="NCBI Taxonomy" id="393608"/>
    <lineage>
        <taxon>Eukaryota</taxon>
        <taxon>Viridiplantae</taxon>
        <taxon>Streptophyta</taxon>
        <taxon>Embryophyta</taxon>
        <taxon>Tracheophyta</taxon>
        <taxon>Spermatophyta</taxon>
        <taxon>Magnoliopsida</taxon>
        <taxon>eudicotyledons</taxon>
        <taxon>Gunneridae</taxon>
        <taxon>Pentapetalae</taxon>
        <taxon>Caryophyllales</taxon>
        <taxon>Cactineae</taxon>
        <taxon>Cactaceae</taxon>
        <taxon>Opuntioideae</taxon>
        <taxon>Opuntia</taxon>
    </lineage>
</organism>
<feature type="domain" description="F-box" evidence="1">
    <location>
        <begin position="13"/>
        <end position="58"/>
    </location>
</feature>
<dbReference type="EMBL" id="GISG01094523">
    <property type="protein sequence ID" value="MBA4635275.1"/>
    <property type="molecule type" value="Transcribed_RNA"/>
</dbReference>
<dbReference type="SMART" id="SM00256">
    <property type="entry name" value="FBOX"/>
    <property type="match status" value="1"/>
</dbReference>
<dbReference type="InterPro" id="IPR006527">
    <property type="entry name" value="F-box-assoc_dom_typ1"/>
</dbReference>
<evidence type="ECO:0000313" key="2">
    <source>
        <dbReference type="EMBL" id="MBA4635275.1"/>
    </source>
</evidence>
<dbReference type="InterPro" id="IPR017451">
    <property type="entry name" value="F-box-assoc_interact_dom"/>
</dbReference>
<dbReference type="CDD" id="cd22157">
    <property type="entry name" value="F-box_AtFBW1-like"/>
    <property type="match status" value="1"/>
</dbReference>
<accession>A0A7C8Z7H5</accession>
<dbReference type="Pfam" id="PF07734">
    <property type="entry name" value="FBA_1"/>
    <property type="match status" value="1"/>
</dbReference>
<dbReference type="PANTHER" id="PTHR31672">
    <property type="entry name" value="BNACNNG10540D PROTEIN"/>
    <property type="match status" value="1"/>
</dbReference>
<name>A0A7C8Z7H5_OPUST</name>
<protein>
    <recommendedName>
        <fullName evidence="1">F-box domain-containing protein</fullName>
    </recommendedName>
</protein>
<dbReference type="InterPro" id="IPR001810">
    <property type="entry name" value="F-box_dom"/>
</dbReference>
<dbReference type="Pfam" id="PF00646">
    <property type="entry name" value="F-box"/>
    <property type="match status" value="1"/>
</dbReference>
<proteinExistence type="predicted"/>
<evidence type="ECO:0000259" key="1">
    <source>
        <dbReference type="PROSITE" id="PS50181"/>
    </source>
</evidence>
<dbReference type="AlphaFoldDB" id="A0A7C8Z7H5"/>
<dbReference type="NCBIfam" id="TIGR01640">
    <property type="entry name" value="F_box_assoc_1"/>
    <property type="match status" value="1"/>
</dbReference>
<dbReference type="InterPro" id="IPR036047">
    <property type="entry name" value="F-box-like_dom_sf"/>
</dbReference>
<dbReference type="PANTHER" id="PTHR31672:SF13">
    <property type="entry name" value="F-BOX PROTEIN CPR30-LIKE"/>
    <property type="match status" value="1"/>
</dbReference>